<dbReference type="GO" id="GO:0017056">
    <property type="term" value="F:structural constituent of nuclear pore"/>
    <property type="evidence" value="ECO:0007669"/>
    <property type="project" value="TreeGrafter"/>
</dbReference>
<name>A0A6P5JSI7_PHACI</name>
<evidence type="ECO:0000256" key="2">
    <source>
        <dbReference type="ARBA" id="ARBA00022448"/>
    </source>
</evidence>
<dbReference type="RefSeq" id="XP_020836338.1">
    <property type="nucleotide sequence ID" value="XM_020980679.1"/>
</dbReference>
<sequence>MAAAGALEKSFVELCGAERETQRRFRDFTVGGSELVGLSGTVKYVESAGGFYYIESSKLFSVTRNRFIHWVTSGDTLELVEESLDINLLNNAIRLRFQNCNVLPGGVHVSETHNHVIILILTNHTVHRLILPHPSRMYRSELVTESQMQSIFTDIGKVDFGDPCNCQLIPTVPGLAANSTTSVAWLSSEGEAMFALPSASGALFVLKLPPHDIPGTVSVVELKQSSVMQRLLTGWMPTAM</sequence>
<evidence type="ECO:0000313" key="6">
    <source>
        <dbReference type="RefSeq" id="XP_020836338.1"/>
    </source>
</evidence>
<accession>A0A6P5JSI7</accession>
<dbReference type="InterPro" id="IPR021717">
    <property type="entry name" value="Nucleoporin_Nup160"/>
</dbReference>
<dbReference type="PANTHER" id="PTHR21286">
    <property type="entry name" value="NUCLEAR PORE COMPLEX PROTEIN NUP160"/>
    <property type="match status" value="1"/>
</dbReference>
<keyword evidence="3" id="KW-0539">Nucleus</keyword>
<proteinExistence type="predicted"/>
<organism evidence="5 6">
    <name type="scientific">Phascolarctos cinereus</name>
    <name type="common">Koala</name>
    <dbReference type="NCBI Taxonomy" id="38626"/>
    <lineage>
        <taxon>Eukaryota</taxon>
        <taxon>Metazoa</taxon>
        <taxon>Chordata</taxon>
        <taxon>Craniata</taxon>
        <taxon>Vertebrata</taxon>
        <taxon>Euteleostomi</taxon>
        <taxon>Mammalia</taxon>
        <taxon>Metatheria</taxon>
        <taxon>Diprotodontia</taxon>
        <taxon>Phascolarctidae</taxon>
        <taxon>Phascolarctos</taxon>
    </lineage>
</organism>
<dbReference type="InterPro" id="IPR059141">
    <property type="entry name" value="Beta-prop_Nup120_160"/>
</dbReference>
<protein>
    <submittedName>
        <fullName evidence="6">Nuclear pore complex protein Nup160-like</fullName>
    </submittedName>
</protein>
<dbReference type="GeneID" id="110204453"/>
<feature type="domain" description="Nucleoporin Nup120/160 beta-propeller" evidence="4">
    <location>
        <begin position="66"/>
        <end position="239"/>
    </location>
</feature>
<evidence type="ECO:0000256" key="1">
    <source>
        <dbReference type="ARBA" id="ARBA00004123"/>
    </source>
</evidence>
<dbReference type="Proteomes" id="UP000515140">
    <property type="component" value="Unplaced"/>
</dbReference>
<evidence type="ECO:0000256" key="3">
    <source>
        <dbReference type="ARBA" id="ARBA00023242"/>
    </source>
</evidence>
<comment type="subcellular location">
    <subcellularLocation>
        <location evidence="1">Nucleus</location>
    </subcellularLocation>
</comment>
<dbReference type="KEGG" id="pcw:110204453"/>
<gene>
    <name evidence="6" type="primary">LOC110204453</name>
</gene>
<keyword evidence="5" id="KW-1185">Reference proteome</keyword>
<dbReference type="GO" id="GO:0005643">
    <property type="term" value="C:nuclear pore"/>
    <property type="evidence" value="ECO:0007669"/>
    <property type="project" value="TreeGrafter"/>
</dbReference>
<feature type="non-terminal residue" evidence="6">
    <location>
        <position position="240"/>
    </location>
</feature>
<dbReference type="InParanoid" id="A0A6P5JSI7"/>
<dbReference type="AlphaFoldDB" id="A0A6P5JSI7"/>
<dbReference type="PANTHER" id="PTHR21286:SF0">
    <property type="entry name" value="NUCLEAR PORE COMPLEX PROTEIN NUP160"/>
    <property type="match status" value="1"/>
</dbReference>
<dbReference type="Pfam" id="PF11715">
    <property type="entry name" value="Beta-prop_Nup120_160"/>
    <property type="match status" value="1"/>
</dbReference>
<evidence type="ECO:0000313" key="5">
    <source>
        <dbReference type="Proteomes" id="UP000515140"/>
    </source>
</evidence>
<keyword evidence="2" id="KW-0813">Transport</keyword>
<evidence type="ECO:0000259" key="4">
    <source>
        <dbReference type="Pfam" id="PF11715"/>
    </source>
</evidence>
<reference evidence="6" key="1">
    <citation type="submission" date="2025-08" db="UniProtKB">
        <authorList>
            <consortium name="RefSeq"/>
        </authorList>
    </citation>
    <scope>IDENTIFICATION</scope>
    <source>
        <tissue evidence="6">Spleen</tissue>
    </source>
</reference>